<dbReference type="AlphaFoldDB" id="A0A4V1CX28"/>
<dbReference type="GO" id="GO:0016740">
    <property type="term" value="F:transferase activity"/>
    <property type="evidence" value="ECO:0007669"/>
    <property type="project" value="UniProtKB-KW"/>
</dbReference>
<dbReference type="Pfam" id="PF00535">
    <property type="entry name" value="Glycos_transf_2"/>
    <property type="match status" value="1"/>
</dbReference>
<dbReference type="CDD" id="cd00761">
    <property type="entry name" value="Glyco_tranf_GTA_type"/>
    <property type="match status" value="1"/>
</dbReference>
<dbReference type="Gene3D" id="3.90.550.10">
    <property type="entry name" value="Spore Coat Polysaccharide Biosynthesis Protein SpsA, Chain A"/>
    <property type="match status" value="1"/>
</dbReference>
<dbReference type="SUPFAM" id="SSF53448">
    <property type="entry name" value="Nucleotide-diphospho-sugar transferases"/>
    <property type="match status" value="1"/>
</dbReference>
<feature type="domain" description="Glycosyltransferase 2-like" evidence="1">
    <location>
        <begin position="5"/>
        <end position="133"/>
    </location>
</feature>
<name>A0A4V1CX28_DESDE</name>
<organism evidence="2 3">
    <name type="scientific">Desulfovibrio desulfuricans</name>
    <dbReference type="NCBI Taxonomy" id="876"/>
    <lineage>
        <taxon>Bacteria</taxon>
        <taxon>Pseudomonadati</taxon>
        <taxon>Thermodesulfobacteriota</taxon>
        <taxon>Desulfovibrionia</taxon>
        <taxon>Desulfovibrionales</taxon>
        <taxon>Desulfovibrionaceae</taxon>
        <taxon>Desulfovibrio</taxon>
    </lineage>
</organism>
<evidence type="ECO:0000313" key="3">
    <source>
        <dbReference type="Proteomes" id="UP000297065"/>
    </source>
</evidence>
<accession>A0A4V1CX28</accession>
<evidence type="ECO:0000313" key="2">
    <source>
        <dbReference type="EMBL" id="QCC84770.1"/>
    </source>
</evidence>
<dbReference type="PANTHER" id="PTHR43685:SF2">
    <property type="entry name" value="GLYCOSYLTRANSFERASE 2-LIKE DOMAIN-CONTAINING PROTEIN"/>
    <property type="match status" value="1"/>
</dbReference>
<dbReference type="OrthoDB" id="5291101at2"/>
<dbReference type="InterPro" id="IPR001173">
    <property type="entry name" value="Glyco_trans_2-like"/>
</dbReference>
<reference evidence="2 3" key="1">
    <citation type="submission" date="2019-02" db="EMBL/GenBank/DDBJ databases">
        <title>Complete Genome Sequence of Desulfovibrio desulfuricans IC1, a Sulfonate Utilizing Anaerobe.</title>
        <authorList>
            <person name="Day L.A."/>
            <person name="De Leon K.B."/>
            <person name="Wall J.D."/>
        </authorList>
    </citation>
    <scope>NUCLEOTIDE SEQUENCE [LARGE SCALE GENOMIC DNA]</scope>
    <source>
        <strain evidence="2 3">IC1</strain>
    </source>
</reference>
<dbReference type="Proteomes" id="UP000297065">
    <property type="component" value="Chromosome"/>
</dbReference>
<dbReference type="InterPro" id="IPR029044">
    <property type="entry name" value="Nucleotide-diphossugar_trans"/>
</dbReference>
<dbReference type="InterPro" id="IPR050834">
    <property type="entry name" value="Glycosyltransf_2"/>
</dbReference>
<dbReference type="RefSeq" id="WP_136398994.1">
    <property type="nucleotide sequence ID" value="NZ_CP036295.1"/>
</dbReference>
<evidence type="ECO:0000259" key="1">
    <source>
        <dbReference type="Pfam" id="PF00535"/>
    </source>
</evidence>
<protein>
    <submittedName>
        <fullName evidence="2">Glycosyltransferase family 2 protein</fullName>
    </submittedName>
</protein>
<sequence>MPEITIIIPTYNTGPWLPYTLQSVREQTYTDFLCLVVDDGSTDNTAEFFANSTTGDPRFRFVPRPHAGVCATRNAGIALVETPLVTMLDSDDIWHPTFLERMVTALTHDSRRLAWCRYAMFMDGSSQCKPQPWVNVHQTGNIWWDMLLHAEFCMGAWVAKTVDVKAAGPFDTQLATAEDRDFLLRLLARCCADDPSAAVGLDDELLFYRQRAGSAVRNGDEALQKEWDTMRRHLEHPLVPARIRQRGYSFLAFKMAVIAAFATKDMKTALRWYFRAVRLCPANMNLYVLPLRKLVMSLGKKKDLPWLRQFLNRPLKAEKTQ</sequence>
<dbReference type="EMBL" id="CP036295">
    <property type="protein sequence ID" value="QCC84770.1"/>
    <property type="molecule type" value="Genomic_DNA"/>
</dbReference>
<keyword evidence="2" id="KW-0808">Transferase</keyword>
<dbReference type="PANTHER" id="PTHR43685">
    <property type="entry name" value="GLYCOSYLTRANSFERASE"/>
    <property type="match status" value="1"/>
</dbReference>
<proteinExistence type="predicted"/>
<gene>
    <name evidence="2" type="ORF">DDIC_02520</name>
</gene>